<dbReference type="HOGENOM" id="CLU_048577_4_0_6"/>
<dbReference type="PANTHER" id="PTHR21235:SF2">
    <property type="entry name" value="IMIDAZOLE GLYCEROL PHOSPHATE SYNTHASE HISHF"/>
    <property type="match status" value="1"/>
</dbReference>
<dbReference type="STRING" id="1202538.A353_077"/>
<comment type="similarity">
    <text evidence="1 5">Belongs to the HisA/HisF family.</text>
</comment>
<dbReference type="Gene3D" id="3.20.20.70">
    <property type="entry name" value="Aldolase class I"/>
    <property type="match status" value="1"/>
</dbReference>
<proteinExistence type="inferred from homology"/>
<evidence type="ECO:0000313" key="7">
    <source>
        <dbReference type="Proteomes" id="UP000003934"/>
    </source>
</evidence>
<dbReference type="Proteomes" id="UP000003934">
    <property type="component" value="Chromosome"/>
</dbReference>
<dbReference type="KEGG" id="crh:A353_077"/>
<evidence type="ECO:0000256" key="3">
    <source>
        <dbReference type="ARBA" id="ARBA00023102"/>
    </source>
</evidence>
<dbReference type="EMBL" id="CP003543">
    <property type="protein sequence ID" value="AFP83923.1"/>
    <property type="molecule type" value="Genomic_DNA"/>
</dbReference>
<dbReference type="OrthoDB" id="9781903at2"/>
<organism evidence="6 7">
    <name type="scientific">Candidatus Carsonella ruddii HC isolate Thao2000</name>
    <dbReference type="NCBI Taxonomy" id="1202538"/>
    <lineage>
        <taxon>Bacteria</taxon>
        <taxon>Pseudomonadati</taxon>
        <taxon>Pseudomonadota</taxon>
        <taxon>Gammaproteobacteria</taxon>
        <taxon>Oceanospirillales</taxon>
        <taxon>Halomonadaceae</taxon>
        <taxon>Zymobacter group</taxon>
        <taxon>Candidatus Carsonella</taxon>
    </lineage>
</organism>
<evidence type="ECO:0000256" key="1">
    <source>
        <dbReference type="ARBA" id="ARBA00009667"/>
    </source>
</evidence>
<accession>J3YQ07</accession>
<keyword evidence="3 5" id="KW-0368">Histidine biosynthesis</keyword>
<dbReference type="InterPro" id="IPR006062">
    <property type="entry name" value="His_biosynth"/>
</dbReference>
<evidence type="ECO:0000256" key="4">
    <source>
        <dbReference type="ARBA" id="ARBA00029440"/>
    </source>
</evidence>
<keyword evidence="2 5" id="KW-0028">Amino-acid biosynthesis</keyword>
<dbReference type="GeneID" id="67454616"/>
<evidence type="ECO:0000256" key="2">
    <source>
        <dbReference type="ARBA" id="ARBA00022605"/>
    </source>
</evidence>
<evidence type="ECO:0000256" key="5">
    <source>
        <dbReference type="RuleBase" id="RU003657"/>
    </source>
</evidence>
<dbReference type="GO" id="GO:0000105">
    <property type="term" value="P:L-histidine biosynthetic process"/>
    <property type="evidence" value="ECO:0007669"/>
    <property type="project" value="UniProtKB-KW"/>
</dbReference>
<reference evidence="6 7" key="1">
    <citation type="journal article" date="2012" name="Mol. Biol. Evol.">
        <title>Genome reduction and co-evolution between the primary and secondary bacterial symbionts of psyllids.</title>
        <authorList>
            <person name="Sloan D.B."/>
            <person name="Moran N.A."/>
        </authorList>
    </citation>
    <scope>NUCLEOTIDE SEQUENCE [LARGE SCALE GENOMIC DNA]</scope>
    <source>
        <strain evidence="6 7">HC</strain>
    </source>
</reference>
<dbReference type="PATRIC" id="fig|1202538.3.peg.68"/>
<dbReference type="GO" id="GO:0000107">
    <property type="term" value="F:imidazoleglycerol-phosphate synthase activity"/>
    <property type="evidence" value="ECO:0007669"/>
    <property type="project" value="TreeGrafter"/>
</dbReference>
<dbReference type="PANTHER" id="PTHR21235">
    <property type="entry name" value="IMIDAZOLE GLYCEROL PHOSPHATE SYNTHASE SUBUNIT HISF/H IGP SYNTHASE SUBUNIT HISF/H"/>
    <property type="match status" value="1"/>
</dbReference>
<dbReference type="SUPFAM" id="SSF51366">
    <property type="entry name" value="Ribulose-phoshate binding barrel"/>
    <property type="match status" value="1"/>
</dbReference>
<dbReference type="InterPro" id="IPR013785">
    <property type="entry name" value="Aldolase_TIM"/>
</dbReference>
<dbReference type="InterPro" id="IPR011060">
    <property type="entry name" value="RibuloseP-bd_barrel"/>
</dbReference>
<protein>
    <submittedName>
        <fullName evidence="6">Imidazoleglycerol-phosphate synthase</fullName>
    </submittedName>
</protein>
<dbReference type="RefSeq" id="WP_014887223.1">
    <property type="nucleotide sequence ID" value="NC_018416.1"/>
</dbReference>
<name>J3YQ07_CARRU</name>
<keyword evidence="7" id="KW-1185">Reference proteome</keyword>
<comment type="pathway">
    <text evidence="4">Amino-acid biosynthesis.</text>
</comment>
<gene>
    <name evidence="6" type="primary">hisF</name>
    <name evidence="6" type="ORF">A353_077</name>
</gene>
<dbReference type="Pfam" id="PF00977">
    <property type="entry name" value="His_biosynth"/>
    <property type="match status" value="1"/>
</dbReference>
<evidence type="ECO:0000313" key="6">
    <source>
        <dbReference type="EMBL" id="AFP83923.1"/>
    </source>
</evidence>
<dbReference type="InterPro" id="IPR050064">
    <property type="entry name" value="IGPS_HisA/HisF"/>
</dbReference>
<sequence length="242" mass="27997">MLRIISCLDIKNNFVVKGVKFKKLTLINSPIKLCKKYNNNKIDEITLLDITYNYTKKSLSYSIIKKISKKINIPISIGGGVKNIINIKKLLKIGADRVILNSICYNNIKILKKISNYFGSQSLIIAIDIKKNKKKYFTYKNSGYINTNFLIFDWIIIIKKNGCGEILLTSIDNDGKREGYDNEIFFLIKNRINISIIPSGGIGSINDIYYLYKYCNINSFLIASLFHYNYIKPYFFKKINFL</sequence>
<dbReference type="AlphaFoldDB" id="J3YQ07"/>